<proteinExistence type="predicted"/>
<dbReference type="PROSITE" id="PS00657">
    <property type="entry name" value="FORK_HEAD_1"/>
    <property type="match status" value="1"/>
</dbReference>
<dbReference type="PROSITE" id="PS50039">
    <property type="entry name" value="FORK_HEAD_3"/>
    <property type="match status" value="1"/>
</dbReference>
<dbReference type="CDD" id="cd20024">
    <property type="entry name" value="FH_FOXJ2-like"/>
    <property type="match status" value="1"/>
</dbReference>
<dbReference type="GeneID" id="753796"/>
<protein>
    <recommendedName>
        <fullName evidence="8">Fork-head domain-containing protein</fullName>
    </recommendedName>
</protein>
<dbReference type="InterPro" id="IPR045912">
    <property type="entry name" value="FOXJ2/3-like"/>
</dbReference>
<evidence type="ECO:0000256" key="2">
    <source>
        <dbReference type="ARBA" id="ARBA00023015"/>
    </source>
</evidence>
<dbReference type="InterPro" id="IPR001766">
    <property type="entry name" value="Fork_head_dom"/>
</dbReference>
<dbReference type="EnsemblMetazoa" id="XM_030986588">
    <property type="protein sequence ID" value="XP_030842448"/>
    <property type="gene ID" value="LOC753796"/>
</dbReference>
<feature type="compositionally biased region" description="Acidic residues" evidence="7">
    <location>
        <begin position="480"/>
        <end position="489"/>
    </location>
</feature>
<feature type="region of interest" description="Disordered" evidence="7">
    <location>
        <begin position="260"/>
        <end position="301"/>
    </location>
</feature>
<feature type="compositionally biased region" description="Low complexity" evidence="7">
    <location>
        <begin position="170"/>
        <end position="182"/>
    </location>
</feature>
<dbReference type="RefSeq" id="NP_001421416.1">
    <property type="nucleotide sequence ID" value="NM_001434487.1"/>
</dbReference>
<comment type="subcellular location">
    <subcellularLocation>
        <location evidence="1 6">Nucleus</location>
    </subcellularLocation>
</comment>
<reference evidence="10" key="1">
    <citation type="submission" date="2015-02" db="EMBL/GenBank/DDBJ databases">
        <title>Genome sequencing for Strongylocentrotus purpuratus.</title>
        <authorList>
            <person name="Murali S."/>
            <person name="Liu Y."/>
            <person name="Vee V."/>
            <person name="English A."/>
            <person name="Wang M."/>
            <person name="Skinner E."/>
            <person name="Han Y."/>
            <person name="Muzny D.M."/>
            <person name="Worley K.C."/>
            <person name="Gibbs R.A."/>
        </authorList>
    </citation>
    <scope>NUCLEOTIDE SEQUENCE</scope>
</reference>
<reference evidence="9" key="2">
    <citation type="submission" date="2021-01" db="UniProtKB">
        <authorList>
            <consortium name="EnsemblMetazoa"/>
        </authorList>
    </citation>
    <scope>IDENTIFICATION</scope>
</reference>
<dbReference type="OrthoDB" id="10029558at2759"/>
<dbReference type="SMART" id="SM00339">
    <property type="entry name" value="FH"/>
    <property type="match status" value="1"/>
</dbReference>
<evidence type="ECO:0000256" key="3">
    <source>
        <dbReference type="ARBA" id="ARBA00023125"/>
    </source>
</evidence>
<dbReference type="AlphaFoldDB" id="A0A7M7P1E0"/>
<keyword evidence="2" id="KW-0805">Transcription regulation</keyword>
<feature type="compositionally biased region" description="Low complexity" evidence="7">
    <location>
        <begin position="280"/>
        <end position="301"/>
    </location>
</feature>
<dbReference type="GO" id="GO:0006357">
    <property type="term" value="P:regulation of transcription by RNA polymerase II"/>
    <property type="evidence" value="ECO:0000318"/>
    <property type="project" value="GO_Central"/>
</dbReference>
<dbReference type="InterPro" id="IPR030456">
    <property type="entry name" value="TF_fork_head_CS_2"/>
</dbReference>
<organism evidence="9 10">
    <name type="scientific">Strongylocentrotus purpuratus</name>
    <name type="common">Purple sea urchin</name>
    <dbReference type="NCBI Taxonomy" id="7668"/>
    <lineage>
        <taxon>Eukaryota</taxon>
        <taxon>Metazoa</taxon>
        <taxon>Echinodermata</taxon>
        <taxon>Eleutherozoa</taxon>
        <taxon>Echinozoa</taxon>
        <taxon>Echinoidea</taxon>
        <taxon>Euechinoidea</taxon>
        <taxon>Echinacea</taxon>
        <taxon>Camarodonta</taxon>
        <taxon>Echinidea</taxon>
        <taxon>Strongylocentrotidae</taxon>
        <taxon>Strongylocentrotus</taxon>
    </lineage>
</organism>
<keyword evidence="5 6" id="KW-0539">Nucleus</keyword>
<evidence type="ECO:0000256" key="5">
    <source>
        <dbReference type="ARBA" id="ARBA00023242"/>
    </source>
</evidence>
<dbReference type="PRINTS" id="PR00053">
    <property type="entry name" value="FORKHEAD"/>
</dbReference>
<accession>A0A7M7P1E0</accession>
<feature type="domain" description="Fork-head" evidence="8">
    <location>
        <begin position="75"/>
        <end position="165"/>
    </location>
</feature>
<feature type="compositionally biased region" description="Polar residues" evidence="7">
    <location>
        <begin position="206"/>
        <end position="217"/>
    </location>
</feature>
<dbReference type="PANTHER" id="PTHR46078:SF2">
    <property type="entry name" value="FORK-HEAD DOMAIN-CONTAINING PROTEIN"/>
    <property type="match status" value="1"/>
</dbReference>
<dbReference type="GO" id="GO:0000978">
    <property type="term" value="F:RNA polymerase II cis-regulatory region sequence-specific DNA binding"/>
    <property type="evidence" value="ECO:0000318"/>
    <property type="project" value="GO_Central"/>
</dbReference>
<evidence type="ECO:0000259" key="8">
    <source>
        <dbReference type="PROSITE" id="PS50039"/>
    </source>
</evidence>
<dbReference type="SUPFAM" id="SSF46785">
    <property type="entry name" value="Winged helix' DNA-binding domain"/>
    <property type="match status" value="1"/>
</dbReference>
<evidence type="ECO:0000256" key="1">
    <source>
        <dbReference type="ARBA" id="ARBA00004123"/>
    </source>
</evidence>
<sequence length="495" mass="54102">MAEPNLGNSLTSMEWLGQLNIPASLNGNSPNGKNGPGSTNSLDPSKGTIPMRKSPSSPLDTSATWDEQQPVKDGKPPYSYANLITFAINSSPKKKMTLSEIYQWICENFPYYREAGNGWKNSIRHNLSLNKCFMKVPRSKDDPGKGSYWAIDNNPQDDSLRKKRRHPGMSPYSPEESLESSGGSIGSVIVTPAFPNNHFASPPHSHLSNSGDQRLFESNPNIEDLSASFRSLYKKVFDNPQGDVGDIIAQYKLQLEQSNSSQGLNQQQGGVFNNSQGSISSLNNNQHQQLNQQQQQQVLQQSQQQPLQLSLGNTDWMNNLDILKESVRVASSYNFSDLDLSQFAGLMESMRQADSKNWSLQPGQFADLAESLNNFFQQTGVAGFLNTSRGSGGGSAFSDSPHSSISNSTTGGGGFLMGSPPLLSPNSSHQSLGVPSPVMGMGHNNLSPTMVPQPHQGTSPNAHMQRVVHQSVLPRRTTDFPDDDIEDNFPWDTIA</sequence>
<keyword evidence="3 6" id="KW-0238">DNA-binding</keyword>
<dbReference type="GO" id="GO:0000981">
    <property type="term" value="F:DNA-binding transcription factor activity, RNA polymerase II-specific"/>
    <property type="evidence" value="ECO:0000318"/>
    <property type="project" value="GO_Central"/>
</dbReference>
<dbReference type="InterPro" id="IPR036388">
    <property type="entry name" value="WH-like_DNA-bd_sf"/>
</dbReference>
<evidence type="ECO:0000256" key="4">
    <source>
        <dbReference type="ARBA" id="ARBA00023163"/>
    </source>
</evidence>
<feature type="region of interest" description="Disordered" evidence="7">
    <location>
        <begin position="21"/>
        <end position="76"/>
    </location>
</feature>
<dbReference type="InParanoid" id="A0A7M7P1E0"/>
<feature type="region of interest" description="Disordered" evidence="7">
    <location>
        <begin position="390"/>
        <end position="434"/>
    </location>
</feature>
<dbReference type="InterPro" id="IPR018122">
    <property type="entry name" value="TF_fork_head_CS_1"/>
</dbReference>
<feature type="compositionally biased region" description="Low complexity" evidence="7">
    <location>
        <begin position="24"/>
        <end position="41"/>
    </location>
</feature>
<evidence type="ECO:0000313" key="10">
    <source>
        <dbReference type="Proteomes" id="UP000007110"/>
    </source>
</evidence>
<dbReference type="Pfam" id="PF00250">
    <property type="entry name" value="Forkhead"/>
    <property type="match status" value="1"/>
</dbReference>
<dbReference type="GO" id="GO:0005634">
    <property type="term" value="C:nucleus"/>
    <property type="evidence" value="ECO:0000318"/>
    <property type="project" value="GO_Central"/>
</dbReference>
<dbReference type="FunFam" id="1.10.10.10:FF:000088">
    <property type="entry name" value="Forkhead box protein J3"/>
    <property type="match status" value="1"/>
</dbReference>
<evidence type="ECO:0000256" key="6">
    <source>
        <dbReference type="PROSITE-ProRule" id="PRU00089"/>
    </source>
</evidence>
<dbReference type="PROSITE" id="PS00658">
    <property type="entry name" value="FORK_HEAD_2"/>
    <property type="match status" value="1"/>
</dbReference>
<feature type="compositionally biased region" description="Polar residues" evidence="7">
    <location>
        <begin position="424"/>
        <end position="433"/>
    </location>
</feature>
<dbReference type="Gene3D" id="1.10.10.10">
    <property type="entry name" value="Winged helix-like DNA-binding domain superfamily/Winged helix DNA-binding domain"/>
    <property type="match status" value="1"/>
</dbReference>
<dbReference type="PANTHER" id="PTHR46078">
    <property type="entry name" value="FORKHEAD BOX PROTEIN J2 FAMILY MEMBER"/>
    <property type="match status" value="1"/>
</dbReference>
<keyword evidence="10" id="KW-1185">Reference proteome</keyword>
<dbReference type="InterPro" id="IPR036390">
    <property type="entry name" value="WH_DNA-bd_sf"/>
</dbReference>
<evidence type="ECO:0000256" key="7">
    <source>
        <dbReference type="SAM" id="MobiDB-lite"/>
    </source>
</evidence>
<feature type="DNA-binding region" description="Fork-head" evidence="6">
    <location>
        <begin position="75"/>
        <end position="165"/>
    </location>
</feature>
<name>A0A7M7P1E0_STRPU</name>
<evidence type="ECO:0000313" key="9">
    <source>
        <dbReference type="EnsemblMetazoa" id="XP_030842448"/>
    </source>
</evidence>
<dbReference type="CTD" id="22887"/>
<dbReference type="FunCoup" id="A0A7M7P1E0">
    <property type="interactions" value="943"/>
</dbReference>
<feature type="region of interest" description="Disordered" evidence="7">
    <location>
        <begin position="476"/>
        <end position="495"/>
    </location>
</feature>
<feature type="compositionally biased region" description="Polar residues" evidence="7">
    <location>
        <begin position="54"/>
        <end position="67"/>
    </location>
</feature>
<feature type="compositionally biased region" description="Low complexity" evidence="7">
    <location>
        <begin position="260"/>
        <end position="270"/>
    </location>
</feature>
<feature type="region of interest" description="Disordered" evidence="7">
    <location>
        <begin position="138"/>
        <end position="217"/>
    </location>
</feature>
<dbReference type="Proteomes" id="UP000007110">
    <property type="component" value="Unassembled WGS sequence"/>
</dbReference>
<keyword evidence="4" id="KW-0804">Transcription</keyword>
<dbReference type="OMA" id="ATWDEQQ"/>